<dbReference type="GO" id="GO:0005770">
    <property type="term" value="C:late endosome"/>
    <property type="evidence" value="ECO:0000318"/>
    <property type="project" value="GO_Central"/>
</dbReference>
<dbReference type="OrthoDB" id="370698at2759"/>
<dbReference type="Pfam" id="PF15001">
    <property type="entry name" value="AP-5_subunit_s1"/>
    <property type="match status" value="1"/>
</dbReference>
<dbReference type="RefSeq" id="XP_003730604.1">
    <property type="nucleotide sequence ID" value="XM_003730556.3"/>
</dbReference>
<dbReference type="GO" id="GO:0005829">
    <property type="term" value="C:cytosol"/>
    <property type="evidence" value="ECO:0000318"/>
    <property type="project" value="GO_Central"/>
</dbReference>
<dbReference type="KEGG" id="spu:752258"/>
<accession>A0A7M7GRE3</accession>
<evidence type="ECO:0000313" key="1">
    <source>
        <dbReference type="EnsemblMetazoa" id="XP_003730604"/>
    </source>
</evidence>
<dbReference type="PANTHER" id="PTHR16120">
    <property type="entry name" value="AP-5 COMPLEX SUBUNIT SIGMA-1"/>
    <property type="match status" value="1"/>
</dbReference>
<name>A0A7M7GRE3_STRPU</name>
<proteinExistence type="predicted"/>
<dbReference type="PANTHER" id="PTHR16120:SF0">
    <property type="entry name" value="AP-5 COMPLEX SUBUNIT SIGMA-1"/>
    <property type="match status" value="1"/>
</dbReference>
<dbReference type="GO" id="GO:0016197">
    <property type="term" value="P:endosomal transport"/>
    <property type="evidence" value="ECO:0000318"/>
    <property type="project" value="GO_Central"/>
</dbReference>
<dbReference type="GO" id="GO:0030119">
    <property type="term" value="C:AP-type membrane coat adaptor complex"/>
    <property type="evidence" value="ECO:0000318"/>
    <property type="project" value="GO_Central"/>
</dbReference>
<organism evidence="1 2">
    <name type="scientific">Strongylocentrotus purpuratus</name>
    <name type="common">Purple sea urchin</name>
    <dbReference type="NCBI Taxonomy" id="7668"/>
    <lineage>
        <taxon>Eukaryota</taxon>
        <taxon>Metazoa</taxon>
        <taxon>Echinodermata</taxon>
        <taxon>Eleutherozoa</taxon>
        <taxon>Echinozoa</taxon>
        <taxon>Echinoidea</taxon>
        <taxon>Euechinoidea</taxon>
        <taxon>Echinacea</taxon>
        <taxon>Camarodonta</taxon>
        <taxon>Echinidea</taxon>
        <taxon>Strongylocentrotidae</taxon>
        <taxon>Strongylocentrotus</taxon>
    </lineage>
</organism>
<dbReference type="GeneID" id="752258"/>
<reference evidence="2" key="1">
    <citation type="submission" date="2015-02" db="EMBL/GenBank/DDBJ databases">
        <title>Genome sequencing for Strongylocentrotus purpuratus.</title>
        <authorList>
            <person name="Murali S."/>
            <person name="Liu Y."/>
            <person name="Vee V."/>
            <person name="English A."/>
            <person name="Wang M."/>
            <person name="Skinner E."/>
            <person name="Han Y."/>
            <person name="Muzny D.M."/>
            <person name="Worley K.C."/>
            <person name="Gibbs R.A."/>
        </authorList>
    </citation>
    <scope>NUCLEOTIDE SEQUENCE</scope>
</reference>
<dbReference type="GO" id="GO:0005764">
    <property type="term" value="C:lysosome"/>
    <property type="evidence" value="ECO:0000318"/>
    <property type="project" value="GO_Central"/>
</dbReference>
<keyword evidence="2" id="KW-1185">Reference proteome</keyword>
<dbReference type="FunCoup" id="A0A7M7GRE3">
    <property type="interactions" value="620"/>
</dbReference>
<dbReference type="Proteomes" id="UP000007110">
    <property type="component" value="Unassembled WGS sequence"/>
</dbReference>
<dbReference type="InParanoid" id="A0A7M7GRE3"/>
<protein>
    <submittedName>
        <fullName evidence="1">Uncharacterized protein</fullName>
    </submittedName>
</protein>
<dbReference type="GO" id="GO:0000724">
    <property type="term" value="P:double-strand break repair via homologous recombination"/>
    <property type="evidence" value="ECO:0007669"/>
    <property type="project" value="InterPro"/>
</dbReference>
<evidence type="ECO:0000313" key="2">
    <source>
        <dbReference type="Proteomes" id="UP000007110"/>
    </source>
</evidence>
<dbReference type="AlphaFoldDB" id="A0A7M7GRE3"/>
<dbReference type="EnsemblMetazoa" id="XM_003730556">
    <property type="protein sequence ID" value="XP_003730604"/>
    <property type="gene ID" value="LOC752258"/>
</dbReference>
<dbReference type="InterPro" id="IPR029392">
    <property type="entry name" value="AP-5_subunit_s1"/>
</dbReference>
<sequence length="198" mass="22612">MVYAFIIHTLPPDTCRVLFSCTFGLEDAGVDDHRIENEGDVTEMRTLRKEQMALVARQVQSEFSFQKAVSERVTYSDGLSSGQEDWMRDAELGMFRLAAGDPFKTEKIAVWLGAGKTGFILVCETHENRLQVENQLRLLVKNLQEHVKAVRQPIEVLEKGDRVMAVLHHFLPSGRIIFMNHALIKQTEKELDIALRMK</sequence>
<reference evidence="1" key="2">
    <citation type="submission" date="2021-01" db="UniProtKB">
        <authorList>
            <consortium name="EnsemblMetazoa"/>
        </authorList>
    </citation>
    <scope>IDENTIFICATION</scope>
</reference>
<dbReference type="OMA" id="RADCIEG"/>